<reference evidence="2" key="1">
    <citation type="submission" date="2016-11" db="EMBL/GenBank/DDBJ databases">
        <authorList>
            <person name="Varghese N."/>
            <person name="Submissions S."/>
        </authorList>
    </citation>
    <scope>NUCLEOTIDE SEQUENCE [LARGE SCALE GENOMIC DNA]</scope>
    <source>
        <strain evidence="2">DSM 45627</strain>
    </source>
</reference>
<dbReference type="Pfam" id="PF21853">
    <property type="entry name" value="DUF6912"/>
    <property type="match status" value="1"/>
</dbReference>
<dbReference type="Proteomes" id="UP000186132">
    <property type="component" value="Unassembled WGS sequence"/>
</dbReference>
<proteinExistence type="predicted"/>
<evidence type="ECO:0000313" key="2">
    <source>
        <dbReference type="Proteomes" id="UP000186132"/>
    </source>
</evidence>
<name>A0A1M5EWW6_9ACTN</name>
<protein>
    <submittedName>
        <fullName evidence="1">Uncharacterized protein</fullName>
    </submittedName>
</protein>
<dbReference type="STRING" id="1206085.SAMN05443575_1031"/>
<dbReference type="EMBL" id="FQVU01000001">
    <property type="protein sequence ID" value="SHF83687.1"/>
    <property type="molecule type" value="Genomic_DNA"/>
</dbReference>
<dbReference type="InterPro" id="IPR054206">
    <property type="entry name" value="DUF6912"/>
</dbReference>
<gene>
    <name evidence="1" type="ORF">SAMN05443575_1031</name>
</gene>
<sequence length="168" mass="17815">MRVYLPATTTMLQELVDTGAIGTDATPLTAFAVTPALREWYVDDDEEEELEYAALSEAARGSLRLVDADDTAARRRVVVAVDAPDAGVEIRDDLDRGVVQLADPVVTAAVASVHVDDDDAEPTVTAAAEAIIAADLGDAGSQERVDDAEGFELSWYANQEIPALLATL</sequence>
<dbReference type="RefSeq" id="WP_073386582.1">
    <property type="nucleotide sequence ID" value="NZ_FQVU01000001.1"/>
</dbReference>
<keyword evidence="2" id="KW-1185">Reference proteome</keyword>
<dbReference type="AlphaFoldDB" id="A0A1M5EWW6"/>
<organism evidence="1 2">
    <name type="scientific">Jatrophihabitans endophyticus</name>
    <dbReference type="NCBI Taxonomy" id="1206085"/>
    <lineage>
        <taxon>Bacteria</taxon>
        <taxon>Bacillati</taxon>
        <taxon>Actinomycetota</taxon>
        <taxon>Actinomycetes</taxon>
        <taxon>Jatrophihabitantales</taxon>
        <taxon>Jatrophihabitantaceae</taxon>
        <taxon>Jatrophihabitans</taxon>
    </lineage>
</organism>
<accession>A0A1M5EWW6</accession>
<dbReference type="OrthoDB" id="3214389at2"/>
<evidence type="ECO:0000313" key="1">
    <source>
        <dbReference type="EMBL" id="SHF83687.1"/>
    </source>
</evidence>